<protein>
    <submittedName>
        <fullName evidence="1">Uncharacterized protein</fullName>
    </submittedName>
</protein>
<gene>
    <name evidence="1" type="ORF">OTU49_000311</name>
</gene>
<accession>A0AAW0XPC9</accession>
<evidence type="ECO:0000313" key="2">
    <source>
        <dbReference type="Proteomes" id="UP001445076"/>
    </source>
</evidence>
<feature type="non-terminal residue" evidence="1">
    <location>
        <position position="1"/>
    </location>
</feature>
<organism evidence="1 2">
    <name type="scientific">Cherax quadricarinatus</name>
    <name type="common">Australian red claw crayfish</name>
    <dbReference type="NCBI Taxonomy" id="27406"/>
    <lineage>
        <taxon>Eukaryota</taxon>
        <taxon>Metazoa</taxon>
        <taxon>Ecdysozoa</taxon>
        <taxon>Arthropoda</taxon>
        <taxon>Crustacea</taxon>
        <taxon>Multicrustacea</taxon>
        <taxon>Malacostraca</taxon>
        <taxon>Eumalacostraca</taxon>
        <taxon>Eucarida</taxon>
        <taxon>Decapoda</taxon>
        <taxon>Pleocyemata</taxon>
        <taxon>Astacidea</taxon>
        <taxon>Parastacoidea</taxon>
        <taxon>Parastacidae</taxon>
        <taxon>Cherax</taxon>
    </lineage>
</organism>
<comment type="caution">
    <text evidence="1">The sequence shown here is derived from an EMBL/GenBank/DDBJ whole genome shotgun (WGS) entry which is preliminary data.</text>
</comment>
<sequence length="104" mass="12496">IKKISKQKLQQAQYLTIIQVSVKICPCGSVLLFYYNNNNNNQSRSDHNRNLVLTEHLTTTFFSFKIWPQHQPQVINLNKDIYTIYIYIFRIYFLHKKVLSHHLQ</sequence>
<dbReference type="EMBL" id="JARKIK010000019">
    <property type="protein sequence ID" value="KAK8745672.1"/>
    <property type="molecule type" value="Genomic_DNA"/>
</dbReference>
<evidence type="ECO:0000313" key="1">
    <source>
        <dbReference type="EMBL" id="KAK8745672.1"/>
    </source>
</evidence>
<proteinExistence type="predicted"/>
<keyword evidence="2" id="KW-1185">Reference proteome</keyword>
<dbReference type="AlphaFoldDB" id="A0AAW0XPC9"/>
<reference evidence="1 2" key="1">
    <citation type="journal article" date="2024" name="BMC Genomics">
        <title>Genome assembly of redclaw crayfish (Cherax quadricarinatus) provides insights into its immune adaptation and hypoxia tolerance.</title>
        <authorList>
            <person name="Liu Z."/>
            <person name="Zheng J."/>
            <person name="Li H."/>
            <person name="Fang K."/>
            <person name="Wang S."/>
            <person name="He J."/>
            <person name="Zhou D."/>
            <person name="Weng S."/>
            <person name="Chi M."/>
            <person name="Gu Z."/>
            <person name="He J."/>
            <person name="Li F."/>
            <person name="Wang M."/>
        </authorList>
    </citation>
    <scope>NUCLEOTIDE SEQUENCE [LARGE SCALE GENOMIC DNA]</scope>
    <source>
        <strain evidence="1">ZL_2023a</strain>
    </source>
</reference>
<name>A0AAW0XPC9_CHEQU</name>
<dbReference type="Proteomes" id="UP001445076">
    <property type="component" value="Unassembled WGS sequence"/>
</dbReference>